<dbReference type="Gene3D" id="3.40.50.300">
    <property type="entry name" value="P-loop containing nucleotide triphosphate hydrolases"/>
    <property type="match status" value="1"/>
</dbReference>
<evidence type="ECO:0000313" key="2">
    <source>
        <dbReference type="Proteomes" id="UP001596507"/>
    </source>
</evidence>
<dbReference type="NCBIfam" id="NF005115">
    <property type="entry name" value="PRK06547.1"/>
    <property type="match status" value="1"/>
</dbReference>
<gene>
    <name evidence="1" type="ORF">ACFQRL_07500</name>
</gene>
<sequence length="184" mass="19623">MLADLLTAFDGARTLLIDGRSGSGKSSLAAAIAAARPGTVVVRLDDIYPGWDGLQWASDHVRASLLEPRAQGDAGRWRAWNWAGSSPADWSTVTADSALIVEGVGALTPANRALADLAVWVDAPDDVRKRRALARDGATYVPHWDRWAAHEDRFIAAHRPQDAADLIAHAADGGFRLIPTGVTV</sequence>
<dbReference type="RefSeq" id="WP_262873671.1">
    <property type="nucleotide sequence ID" value="NZ_JAOPFX010000001.1"/>
</dbReference>
<dbReference type="EMBL" id="JBHTBE010000001">
    <property type="protein sequence ID" value="MFC7268798.1"/>
    <property type="molecule type" value="Genomic_DNA"/>
</dbReference>
<protein>
    <recommendedName>
        <fullName evidence="3">ATP-binding protein</fullName>
    </recommendedName>
</protein>
<dbReference type="SUPFAM" id="SSF52540">
    <property type="entry name" value="P-loop containing nucleoside triphosphate hydrolases"/>
    <property type="match status" value="1"/>
</dbReference>
<dbReference type="Proteomes" id="UP001596507">
    <property type="component" value="Unassembled WGS sequence"/>
</dbReference>
<keyword evidence="2" id="KW-1185">Reference proteome</keyword>
<reference evidence="2" key="1">
    <citation type="journal article" date="2019" name="Int. J. Syst. Evol. Microbiol.">
        <title>The Global Catalogue of Microorganisms (GCM) 10K type strain sequencing project: providing services to taxonomists for standard genome sequencing and annotation.</title>
        <authorList>
            <consortium name="The Broad Institute Genomics Platform"/>
            <consortium name="The Broad Institute Genome Sequencing Center for Infectious Disease"/>
            <person name="Wu L."/>
            <person name="Ma J."/>
        </authorList>
    </citation>
    <scope>NUCLEOTIDE SEQUENCE [LARGE SCALE GENOMIC DNA]</scope>
    <source>
        <strain evidence="2">CGMCC 1.15772</strain>
    </source>
</reference>
<comment type="caution">
    <text evidence="1">The sequence shown here is derived from an EMBL/GenBank/DDBJ whole genome shotgun (WGS) entry which is preliminary data.</text>
</comment>
<dbReference type="InterPro" id="IPR027417">
    <property type="entry name" value="P-loop_NTPase"/>
</dbReference>
<evidence type="ECO:0008006" key="3">
    <source>
        <dbReference type="Google" id="ProtNLM"/>
    </source>
</evidence>
<evidence type="ECO:0000313" key="1">
    <source>
        <dbReference type="EMBL" id="MFC7268798.1"/>
    </source>
</evidence>
<proteinExistence type="predicted"/>
<organism evidence="1 2">
    <name type="scientific">Microbacterium fluvii</name>
    <dbReference type="NCBI Taxonomy" id="415215"/>
    <lineage>
        <taxon>Bacteria</taxon>
        <taxon>Bacillati</taxon>
        <taxon>Actinomycetota</taxon>
        <taxon>Actinomycetes</taxon>
        <taxon>Micrococcales</taxon>
        <taxon>Microbacteriaceae</taxon>
        <taxon>Microbacterium</taxon>
    </lineage>
</organism>
<accession>A0ABW2HBU9</accession>
<name>A0ABW2HBU9_9MICO</name>